<dbReference type="Gene3D" id="3.40.50.1820">
    <property type="entry name" value="alpha/beta hydrolase"/>
    <property type="match status" value="1"/>
</dbReference>
<comment type="caution">
    <text evidence="1">The sequence shown here is derived from an EMBL/GenBank/DDBJ whole genome shotgun (WGS) entry which is preliminary data.</text>
</comment>
<name>A0AA44F2F8_AGRTU</name>
<dbReference type="Proteomes" id="UP000702952">
    <property type="component" value="Unassembled WGS sequence"/>
</dbReference>
<evidence type="ECO:0000313" key="2">
    <source>
        <dbReference type="Proteomes" id="UP000702952"/>
    </source>
</evidence>
<dbReference type="RefSeq" id="WP_065658945.1">
    <property type="nucleotide sequence ID" value="NZ_CP123840.1"/>
</dbReference>
<reference evidence="1" key="1">
    <citation type="journal article" date="2020" name="Science">
        <title>Unexpected conservation and global transmission of agrobacterial virulence plasmids.</title>
        <authorList>
            <person name="Weisberg A.J."/>
            <person name="Davis E.W. 2nd"/>
            <person name="Tabima J."/>
            <person name="Belcher M.S."/>
            <person name="Miller M."/>
            <person name="Kuo C.H."/>
            <person name="Loper J.E."/>
            <person name="Grunwald N.J."/>
            <person name="Putnam M.L."/>
            <person name="Chang J.H."/>
        </authorList>
    </citation>
    <scope>NUCLEOTIDE SEQUENCE</scope>
    <source>
        <strain evidence="1">17-1853-1a</strain>
    </source>
</reference>
<dbReference type="AlphaFoldDB" id="A0AA44F2F8"/>
<dbReference type="InterPro" id="IPR029058">
    <property type="entry name" value="AB_hydrolase_fold"/>
</dbReference>
<organism evidence="1 2">
    <name type="scientific">Agrobacterium tumefaciens</name>
    <dbReference type="NCBI Taxonomy" id="358"/>
    <lineage>
        <taxon>Bacteria</taxon>
        <taxon>Pseudomonadati</taxon>
        <taxon>Pseudomonadota</taxon>
        <taxon>Alphaproteobacteria</taxon>
        <taxon>Hyphomicrobiales</taxon>
        <taxon>Rhizobiaceae</taxon>
        <taxon>Rhizobium/Agrobacterium group</taxon>
        <taxon>Agrobacterium</taxon>
        <taxon>Agrobacterium tumefaciens complex</taxon>
    </lineage>
</organism>
<protein>
    <submittedName>
        <fullName evidence="1">Alpha/beta hydrolase</fullName>
    </submittedName>
</protein>
<keyword evidence="1" id="KW-0378">Hydrolase</keyword>
<dbReference type="GO" id="GO:0016787">
    <property type="term" value="F:hydrolase activity"/>
    <property type="evidence" value="ECO:0007669"/>
    <property type="project" value="UniProtKB-KW"/>
</dbReference>
<gene>
    <name evidence="1" type="ORF">G6M46_07405</name>
</gene>
<accession>A0AA44F2F8</accession>
<proteinExistence type="predicted"/>
<evidence type="ECO:0000313" key="1">
    <source>
        <dbReference type="EMBL" id="NTC27979.1"/>
    </source>
</evidence>
<dbReference type="EMBL" id="JAAMAY010000012">
    <property type="protein sequence ID" value="NTC27979.1"/>
    <property type="molecule type" value="Genomic_DNA"/>
</dbReference>
<dbReference type="SUPFAM" id="SSF53474">
    <property type="entry name" value="alpha/beta-Hydrolases"/>
    <property type="match status" value="1"/>
</dbReference>
<sequence>MEIESNIDIVSNELESFTITRVEAKNPKCIALFAVGRGGNPSRHCHLLQTLANGNCTVIAPHFEMLTSIAPTKAELDMRIRRLEASIDDCTSSNLPIVGIGHSIGATAMLALQGAEGETLDGQQLITGSTPRLERLAVFAPPTDFFRRPGALDRIKMPMKIWVGAKDTITPPAQSRFLMDVLAAQASVALQVDPDAGHFTYMDELPPNVPEPHPDRHTFLAGLADEVTAFLVA</sequence>